<keyword evidence="1" id="KW-0812">Transmembrane</keyword>
<proteinExistence type="predicted"/>
<protein>
    <recommendedName>
        <fullName evidence="4">Pilus assembly protein</fullName>
    </recommendedName>
</protein>
<keyword evidence="1" id="KW-0472">Membrane</keyword>
<accession>A0ABT8P325</accession>
<gene>
    <name evidence="2" type="ORF">QZM70_35345</name>
</gene>
<evidence type="ECO:0000256" key="1">
    <source>
        <dbReference type="SAM" id="Phobius"/>
    </source>
</evidence>
<dbReference type="Proteomes" id="UP001172217">
    <property type="component" value="Unassembled WGS sequence"/>
</dbReference>
<keyword evidence="1" id="KW-1133">Transmembrane helix</keyword>
<evidence type="ECO:0000313" key="2">
    <source>
        <dbReference type="EMBL" id="MDN7528228.1"/>
    </source>
</evidence>
<evidence type="ECO:0000313" key="3">
    <source>
        <dbReference type="Proteomes" id="UP001172217"/>
    </source>
</evidence>
<organism evidence="2 3">
    <name type="scientific">Burkholderia orbicola</name>
    <dbReference type="NCBI Taxonomy" id="2978683"/>
    <lineage>
        <taxon>Bacteria</taxon>
        <taxon>Pseudomonadati</taxon>
        <taxon>Pseudomonadota</taxon>
        <taxon>Betaproteobacteria</taxon>
        <taxon>Burkholderiales</taxon>
        <taxon>Burkholderiaceae</taxon>
        <taxon>Burkholderia</taxon>
        <taxon>Burkholderia cepacia complex</taxon>
    </lineage>
</organism>
<feature type="transmembrane region" description="Helical" evidence="1">
    <location>
        <begin position="16"/>
        <end position="32"/>
    </location>
</feature>
<reference evidence="2" key="1">
    <citation type="submission" date="2023-07" db="EMBL/GenBank/DDBJ databases">
        <title>A collection of bacterial strains from the Burkholderia cepacia Research Laboratory and Repository.</title>
        <authorList>
            <person name="Lipuma J."/>
            <person name="Spilker T."/>
            <person name="Caverly L."/>
        </authorList>
    </citation>
    <scope>NUCLEOTIDE SEQUENCE</scope>
    <source>
        <strain evidence="2">AU45194</strain>
    </source>
</reference>
<evidence type="ECO:0008006" key="4">
    <source>
        <dbReference type="Google" id="ProtNLM"/>
    </source>
</evidence>
<dbReference type="EMBL" id="JAUJQL010000036">
    <property type="protein sequence ID" value="MDN7528228.1"/>
    <property type="molecule type" value="Genomic_DNA"/>
</dbReference>
<name>A0ABT8P325_9BURK</name>
<dbReference type="RefSeq" id="WP_301771372.1">
    <property type="nucleotide sequence ID" value="NZ_JAUJQL010000036.1"/>
</dbReference>
<comment type="caution">
    <text evidence="2">The sequence shown here is derived from an EMBL/GenBank/DDBJ whole genome shotgun (WGS) entry which is preliminary data.</text>
</comment>
<keyword evidence="3" id="KW-1185">Reference proteome</keyword>
<sequence>MQRLTGRTRRQRGQAYVEYFVVAGLIIGGLVVGGDTSVMNTLLVALKSFFGAYSYALSLP</sequence>